<dbReference type="CDD" id="cd00063">
    <property type="entry name" value="FN3"/>
    <property type="match status" value="1"/>
</dbReference>
<dbReference type="AlphaFoldDB" id="A0AAW0TB13"/>
<dbReference type="InterPro" id="IPR036116">
    <property type="entry name" value="FN3_sf"/>
</dbReference>
<evidence type="ECO:0000313" key="4">
    <source>
        <dbReference type="EMBL" id="KAK8384823.1"/>
    </source>
</evidence>
<feature type="compositionally biased region" description="Basic residues" evidence="1">
    <location>
        <begin position="164"/>
        <end position="179"/>
    </location>
</feature>
<feature type="domain" description="Fibronectin type-III" evidence="3">
    <location>
        <begin position="6"/>
        <end position="99"/>
    </location>
</feature>
<feature type="compositionally biased region" description="Basic residues" evidence="1">
    <location>
        <begin position="568"/>
        <end position="578"/>
    </location>
</feature>
<dbReference type="Proteomes" id="UP001487740">
    <property type="component" value="Unassembled WGS sequence"/>
</dbReference>
<dbReference type="PROSITE" id="PS50853">
    <property type="entry name" value="FN3"/>
    <property type="match status" value="1"/>
</dbReference>
<name>A0AAW0TB13_SCYPA</name>
<evidence type="ECO:0000256" key="1">
    <source>
        <dbReference type="SAM" id="MobiDB-lite"/>
    </source>
</evidence>
<feature type="compositionally biased region" description="Basic residues" evidence="1">
    <location>
        <begin position="454"/>
        <end position="466"/>
    </location>
</feature>
<sequence length="738" mass="78714">MEGKRDPSPLTGCYHHDVTADSASVTCEDVTSPGYLANTYHIQVREGGLVAATFNNSVPRFNLTSLAPGRDYTLVLHASHAKGRGPDTFLTLRTHTPKAEQVAPERVPVEPVKKPGEDAPQPTDSPRGPGGTPLSVVVSGAVVGVVVGVAVVVAGVVTCRARRGHASSPGKAHHHHHHNVSRDSLLERPSPGVLFQPYGGSSPPSCELLTTFSPGPVVVTQVTSARSSRRSSPLMRKSSTRSAPGGSSPRGIRPRAASCRGGPVHVLEVEADDVTTPRVEVHSPSRLSRLSLRNLRRRGSQPIMTREPQAVLTVESQALGLEVPPAVPAQQPQPAVPAECQQVPDTTQDTAGQTEEQKFESLQPAVSPLNPQTDAPRPQGDTTQPPPPLTGPYVHLTPPPGHASPAPPCQTQPPSPQHSQHHLSPHSAAHPRHPPPTTATASTDPHSHPPPAHVPHHTPTHGRYPHCRAPAADPPSAPQPPQLRTSALLLRTTPQFTITIPHGTYTLAGDPRMPHHLQEGVVNTQPPPPPRRNTISASTTSLPQCITTLPHLPQNATPTTTVLYANHPAHHHHHHHHSTASLPYTATLPRGGVSADTGGTLSRLASQIHPQIQGESGVPLQVLYLPPESNTSHLPPQDAPRDPHCTSTSPSSTANNVYSTFRYCVSYLSPTCNNSAEVVCLGYFILLPRTGSLIYNSFRCFGAVRYEIVHPPKVQDQRKVQSGGTSRERLPRDAAAGE</sequence>
<feature type="compositionally biased region" description="Low complexity" evidence="1">
    <location>
        <begin position="328"/>
        <end position="344"/>
    </location>
</feature>
<feature type="region of interest" description="Disordered" evidence="1">
    <location>
        <begin position="625"/>
        <end position="651"/>
    </location>
</feature>
<feature type="compositionally biased region" description="Basic and acidic residues" evidence="1">
    <location>
        <begin position="107"/>
        <end position="117"/>
    </location>
</feature>
<feature type="compositionally biased region" description="Pro residues" evidence="1">
    <location>
        <begin position="472"/>
        <end position="481"/>
    </location>
</feature>
<feature type="region of interest" description="Disordered" evidence="1">
    <location>
        <begin position="222"/>
        <end position="258"/>
    </location>
</feature>
<feature type="compositionally biased region" description="Polar residues" evidence="1">
    <location>
        <begin position="345"/>
        <end position="354"/>
    </location>
</feature>
<dbReference type="EMBL" id="JARAKH010000034">
    <property type="protein sequence ID" value="KAK8384823.1"/>
    <property type="molecule type" value="Genomic_DNA"/>
</dbReference>
<feature type="transmembrane region" description="Helical" evidence="2">
    <location>
        <begin position="134"/>
        <end position="157"/>
    </location>
</feature>
<feature type="region of interest" description="Disordered" evidence="1">
    <location>
        <begin position="97"/>
        <end position="132"/>
    </location>
</feature>
<protein>
    <recommendedName>
        <fullName evidence="3">Fibronectin type-III domain-containing protein</fullName>
    </recommendedName>
</protein>
<feature type="region of interest" description="Disordered" evidence="1">
    <location>
        <begin position="164"/>
        <end position="199"/>
    </location>
</feature>
<keyword evidence="2" id="KW-0812">Transmembrane</keyword>
<feature type="compositionally biased region" description="Basic residues" evidence="1">
    <location>
        <begin position="419"/>
        <end position="433"/>
    </location>
</feature>
<keyword evidence="2" id="KW-1133">Transmembrane helix</keyword>
<feature type="region of interest" description="Disordered" evidence="1">
    <location>
        <begin position="568"/>
        <end position="599"/>
    </location>
</feature>
<reference evidence="4 5" key="1">
    <citation type="submission" date="2023-03" db="EMBL/GenBank/DDBJ databases">
        <title>High-quality genome of Scylla paramamosain provides insights in environmental adaptation.</title>
        <authorList>
            <person name="Zhang L."/>
        </authorList>
    </citation>
    <scope>NUCLEOTIDE SEQUENCE [LARGE SCALE GENOMIC DNA]</scope>
    <source>
        <strain evidence="4">LZ_2023a</strain>
        <tissue evidence="4">Muscle</tissue>
    </source>
</reference>
<feature type="compositionally biased region" description="Pro residues" evidence="1">
    <location>
        <begin position="397"/>
        <end position="416"/>
    </location>
</feature>
<feature type="region of interest" description="Disordered" evidence="1">
    <location>
        <begin position="715"/>
        <end position="738"/>
    </location>
</feature>
<comment type="caution">
    <text evidence="4">The sequence shown here is derived from an EMBL/GenBank/DDBJ whole genome shotgun (WGS) entry which is preliminary data.</text>
</comment>
<feature type="region of interest" description="Disordered" evidence="1">
    <location>
        <begin position="501"/>
        <end position="537"/>
    </location>
</feature>
<evidence type="ECO:0000313" key="5">
    <source>
        <dbReference type="Proteomes" id="UP001487740"/>
    </source>
</evidence>
<dbReference type="InterPro" id="IPR003961">
    <property type="entry name" value="FN3_dom"/>
</dbReference>
<evidence type="ECO:0000259" key="3">
    <source>
        <dbReference type="PROSITE" id="PS50853"/>
    </source>
</evidence>
<accession>A0AAW0TB13</accession>
<evidence type="ECO:0000256" key="2">
    <source>
        <dbReference type="SAM" id="Phobius"/>
    </source>
</evidence>
<proteinExistence type="predicted"/>
<gene>
    <name evidence="4" type="ORF">O3P69_014406</name>
</gene>
<dbReference type="SUPFAM" id="SSF49265">
    <property type="entry name" value="Fibronectin type III"/>
    <property type="match status" value="1"/>
</dbReference>
<organism evidence="4 5">
    <name type="scientific">Scylla paramamosain</name>
    <name type="common">Mud crab</name>
    <dbReference type="NCBI Taxonomy" id="85552"/>
    <lineage>
        <taxon>Eukaryota</taxon>
        <taxon>Metazoa</taxon>
        <taxon>Ecdysozoa</taxon>
        <taxon>Arthropoda</taxon>
        <taxon>Crustacea</taxon>
        <taxon>Multicrustacea</taxon>
        <taxon>Malacostraca</taxon>
        <taxon>Eumalacostraca</taxon>
        <taxon>Eucarida</taxon>
        <taxon>Decapoda</taxon>
        <taxon>Pleocyemata</taxon>
        <taxon>Brachyura</taxon>
        <taxon>Eubrachyura</taxon>
        <taxon>Portunoidea</taxon>
        <taxon>Portunidae</taxon>
        <taxon>Portuninae</taxon>
        <taxon>Scylla</taxon>
    </lineage>
</organism>
<keyword evidence="5" id="KW-1185">Reference proteome</keyword>
<keyword evidence="2" id="KW-0472">Membrane</keyword>
<feature type="region of interest" description="Disordered" evidence="1">
    <location>
        <begin position="326"/>
        <end position="482"/>
    </location>
</feature>